<gene>
    <name evidence="2" type="ORF">OESDEN_14971</name>
</gene>
<name>A0A0B1SN43_OESDE</name>
<dbReference type="AlphaFoldDB" id="A0A0B1SN43"/>
<organism evidence="2 3">
    <name type="scientific">Oesophagostomum dentatum</name>
    <name type="common">Nodular worm</name>
    <dbReference type="NCBI Taxonomy" id="61180"/>
    <lineage>
        <taxon>Eukaryota</taxon>
        <taxon>Metazoa</taxon>
        <taxon>Ecdysozoa</taxon>
        <taxon>Nematoda</taxon>
        <taxon>Chromadorea</taxon>
        <taxon>Rhabditida</taxon>
        <taxon>Rhabditina</taxon>
        <taxon>Rhabditomorpha</taxon>
        <taxon>Strongyloidea</taxon>
        <taxon>Strongylidae</taxon>
        <taxon>Oesophagostomum</taxon>
    </lineage>
</organism>
<feature type="compositionally biased region" description="Pro residues" evidence="1">
    <location>
        <begin position="13"/>
        <end position="25"/>
    </location>
</feature>
<evidence type="ECO:0000313" key="2">
    <source>
        <dbReference type="EMBL" id="KHJ85306.1"/>
    </source>
</evidence>
<feature type="compositionally biased region" description="Basic and acidic residues" evidence="1">
    <location>
        <begin position="1"/>
        <end position="11"/>
    </location>
</feature>
<sequence length="191" mass="21664">MSKQVEEEHIPHHPPPPPPPPPPTPKNVRIESANNREDQWESGSQAASARAGVGTREMTPRTNSPTKREPPTIGKLPANVMAELHGTQRMRQEREASIQREMTQSCHPDMASWKAENNDRYDRSASATPFRASSVGPTMRRLEQVVSRLEDSPDNEAQYVFRPKPTEYMMGRPVYTPIEEAEQMRDIINSR</sequence>
<dbReference type="Proteomes" id="UP000053660">
    <property type="component" value="Unassembled WGS sequence"/>
</dbReference>
<feature type="region of interest" description="Disordered" evidence="1">
    <location>
        <begin position="1"/>
        <end position="77"/>
    </location>
</feature>
<evidence type="ECO:0000256" key="1">
    <source>
        <dbReference type="SAM" id="MobiDB-lite"/>
    </source>
</evidence>
<evidence type="ECO:0000313" key="3">
    <source>
        <dbReference type="Proteomes" id="UP000053660"/>
    </source>
</evidence>
<protein>
    <submittedName>
        <fullName evidence="2">Uncharacterized protein</fullName>
    </submittedName>
</protein>
<dbReference type="EMBL" id="KN564415">
    <property type="protein sequence ID" value="KHJ85306.1"/>
    <property type="molecule type" value="Genomic_DNA"/>
</dbReference>
<dbReference type="OrthoDB" id="5863642at2759"/>
<keyword evidence="3" id="KW-1185">Reference proteome</keyword>
<reference evidence="2 3" key="1">
    <citation type="submission" date="2014-03" db="EMBL/GenBank/DDBJ databases">
        <title>Draft genome of the hookworm Oesophagostomum dentatum.</title>
        <authorList>
            <person name="Mitreva M."/>
        </authorList>
    </citation>
    <scope>NUCLEOTIDE SEQUENCE [LARGE SCALE GENOMIC DNA]</scope>
    <source>
        <strain evidence="2 3">OD-Hann</strain>
    </source>
</reference>
<accession>A0A0B1SN43</accession>
<feature type="region of interest" description="Disordered" evidence="1">
    <location>
        <begin position="89"/>
        <end position="110"/>
    </location>
</feature>
<proteinExistence type="predicted"/>